<proteinExistence type="predicted"/>
<name>A0A4S8I516_MUSBA</name>
<reference evidence="2 3" key="1">
    <citation type="journal article" date="2019" name="Nat. Plants">
        <title>Genome sequencing of Musa balbisiana reveals subgenome evolution and function divergence in polyploid bananas.</title>
        <authorList>
            <person name="Yao X."/>
        </authorList>
    </citation>
    <scope>NUCLEOTIDE SEQUENCE [LARGE SCALE GENOMIC DNA]</scope>
    <source>
        <strain evidence="3">cv. DH-PKW</strain>
        <tissue evidence="2">Leaves</tissue>
    </source>
</reference>
<accession>A0A4S8I516</accession>
<evidence type="ECO:0000313" key="2">
    <source>
        <dbReference type="EMBL" id="THU42895.1"/>
    </source>
</evidence>
<protein>
    <submittedName>
        <fullName evidence="2">Uncharacterized protein</fullName>
    </submittedName>
</protein>
<evidence type="ECO:0000256" key="1">
    <source>
        <dbReference type="SAM" id="MobiDB-lite"/>
    </source>
</evidence>
<dbReference type="EMBL" id="PYDT01000267">
    <property type="protein sequence ID" value="THU42895.1"/>
    <property type="molecule type" value="Genomic_DNA"/>
</dbReference>
<sequence length="84" mass="9451">MAAATLHCVLRRNSLLPLFETRRLRDLLFFSSSVDRGTISPDPHFMVEYLVNSCGFSPPPRQPSSINHLRTSDPPRIQTPSLTS</sequence>
<dbReference type="AlphaFoldDB" id="A0A4S8I516"/>
<evidence type="ECO:0000313" key="3">
    <source>
        <dbReference type="Proteomes" id="UP000317650"/>
    </source>
</evidence>
<gene>
    <name evidence="2" type="ORF">C4D60_Mb00t08810</name>
</gene>
<organism evidence="2 3">
    <name type="scientific">Musa balbisiana</name>
    <name type="common">Banana</name>
    <dbReference type="NCBI Taxonomy" id="52838"/>
    <lineage>
        <taxon>Eukaryota</taxon>
        <taxon>Viridiplantae</taxon>
        <taxon>Streptophyta</taxon>
        <taxon>Embryophyta</taxon>
        <taxon>Tracheophyta</taxon>
        <taxon>Spermatophyta</taxon>
        <taxon>Magnoliopsida</taxon>
        <taxon>Liliopsida</taxon>
        <taxon>Zingiberales</taxon>
        <taxon>Musaceae</taxon>
        <taxon>Musa</taxon>
    </lineage>
</organism>
<keyword evidence="3" id="KW-1185">Reference proteome</keyword>
<comment type="caution">
    <text evidence="2">The sequence shown here is derived from an EMBL/GenBank/DDBJ whole genome shotgun (WGS) entry which is preliminary data.</text>
</comment>
<dbReference type="Proteomes" id="UP000317650">
    <property type="component" value="Unassembled WGS sequence"/>
</dbReference>
<feature type="region of interest" description="Disordered" evidence="1">
    <location>
        <begin position="58"/>
        <end position="84"/>
    </location>
</feature>